<comment type="caution">
    <text evidence="7">The sequence shown here is derived from an EMBL/GenBank/DDBJ whole genome shotgun (WGS) entry which is preliminary data.</text>
</comment>
<evidence type="ECO:0000256" key="5">
    <source>
        <dbReference type="SAM" id="Phobius"/>
    </source>
</evidence>
<keyword evidence="4 5" id="KW-0472">Membrane</keyword>
<evidence type="ECO:0000256" key="2">
    <source>
        <dbReference type="ARBA" id="ARBA00022692"/>
    </source>
</evidence>
<proteinExistence type="predicted"/>
<dbReference type="InterPro" id="IPR008253">
    <property type="entry name" value="Marvel"/>
</dbReference>
<reference evidence="7" key="1">
    <citation type="journal article" date="2020" name="Stud. Mycol.">
        <title>101 Dothideomycetes genomes: a test case for predicting lifestyles and emergence of pathogens.</title>
        <authorList>
            <person name="Haridas S."/>
            <person name="Albert R."/>
            <person name="Binder M."/>
            <person name="Bloem J."/>
            <person name="Labutti K."/>
            <person name="Salamov A."/>
            <person name="Andreopoulos B."/>
            <person name="Baker S."/>
            <person name="Barry K."/>
            <person name="Bills G."/>
            <person name="Bluhm B."/>
            <person name="Cannon C."/>
            <person name="Castanera R."/>
            <person name="Culley D."/>
            <person name="Daum C."/>
            <person name="Ezra D."/>
            <person name="Gonzalez J."/>
            <person name="Henrissat B."/>
            <person name="Kuo A."/>
            <person name="Liang C."/>
            <person name="Lipzen A."/>
            <person name="Lutzoni F."/>
            <person name="Magnuson J."/>
            <person name="Mondo S."/>
            <person name="Nolan M."/>
            <person name="Ohm R."/>
            <person name="Pangilinan J."/>
            <person name="Park H.-J."/>
            <person name="Ramirez L."/>
            <person name="Alfaro M."/>
            <person name="Sun H."/>
            <person name="Tritt A."/>
            <person name="Yoshinaga Y."/>
            <person name="Zwiers L.-H."/>
            <person name="Turgeon B."/>
            <person name="Goodwin S."/>
            <person name="Spatafora J."/>
            <person name="Crous P."/>
            <person name="Grigoriev I."/>
        </authorList>
    </citation>
    <scope>NUCLEOTIDE SEQUENCE</scope>
    <source>
        <strain evidence="7">ATCC 74209</strain>
    </source>
</reference>
<feature type="transmembrane region" description="Helical" evidence="5">
    <location>
        <begin position="27"/>
        <end position="46"/>
    </location>
</feature>
<dbReference type="OrthoDB" id="20872at2759"/>
<sequence>MPRGAIADGSAGPDSRILRPAILANHFLHWASSLIVMSIAAYFIAHWRRDQHLIYWVTIAAIDSFLYIPALVLPAMKSYKGYLAPLAWIFSYLWLTAFIFAAQDYNQHNCALHSPGGVNKCSLKKTLEAFAFLAL</sequence>
<keyword evidence="2 5" id="KW-0812">Transmembrane</keyword>
<organism evidence="7 8">
    <name type="scientific">Delitschia confertaspora ATCC 74209</name>
    <dbReference type="NCBI Taxonomy" id="1513339"/>
    <lineage>
        <taxon>Eukaryota</taxon>
        <taxon>Fungi</taxon>
        <taxon>Dikarya</taxon>
        <taxon>Ascomycota</taxon>
        <taxon>Pezizomycotina</taxon>
        <taxon>Dothideomycetes</taxon>
        <taxon>Pleosporomycetidae</taxon>
        <taxon>Pleosporales</taxon>
        <taxon>Delitschiaceae</taxon>
        <taxon>Delitschia</taxon>
    </lineage>
</organism>
<dbReference type="AlphaFoldDB" id="A0A9P4JNV3"/>
<protein>
    <recommendedName>
        <fullName evidence="6">MARVEL domain-containing protein</fullName>
    </recommendedName>
</protein>
<dbReference type="PANTHER" id="PTHR39608">
    <property type="entry name" value="INTEGRAL MEMBRANE PROTEIN (AFU_ORTHOLOGUE AFUA_5G08640)"/>
    <property type="match status" value="1"/>
</dbReference>
<evidence type="ECO:0000259" key="6">
    <source>
        <dbReference type="Pfam" id="PF01284"/>
    </source>
</evidence>
<name>A0A9P4JNV3_9PLEO</name>
<feature type="transmembrane region" description="Helical" evidence="5">
    <location>
        <begin position="82"/>
        <end position="102"/>
    </location>
</feature>
<dbReference type="Proteomes" id="UP000799536">
    <property type="component" value="Unassembled WGS sequence"/>
</dbReference>
<dbReference type="EMBL" id="ML993934">
    <property type="protein sequence ID" value="KAF2202510.1"/>
    <property type="molecule type" value="Genomic_DNA"/>
</dbReference>
<dbReference type="PANTHER" id="PTHR39608:SF2">
    <property type="entry name" value="MARVEL DOMAIN-CONTAINING PROTEIN"/>
    <property type="match status" value="1"/>
</dbReference>
<keyword evidence="8" id="KW-1185">Reference proteome</keyword>
<accession>A0A9P4JNV3</accession>
<keyword evidence="3 5" id="KW-1133">Transmembrane helix</keyword>
<feature type="domain" description="MARVEL" evidence="6">
    <location>
        <begin position="27"/>
        <end position="134"/>
    </location>
</feature>
<comment type="subcellular location">
    <subcellularLocation>
        <location evidence="1">Membrane</location>
        <topology evidence="1">Multi-pass membrane protein</topology>
    </subcellularLocation>
</comment>
<gene>
    <name evidence="7" type="ORF">GQ43DRAFT_368984</name>
</gene>
<dbReference type="GO" id="GO:0016020">
    <property type="term" value="C:membrane"/>
    <property type="evidence" value="ECO:0007669"/>
    <property type="project" value="UniProtKB-SubCell"/>
</dbReference>
<evidence type="ECO:0000256" key="3">
    <source>
        <dbReference type="ARBA" id="ARBA00022989"/>
    </source>
</evidence>
<evidence type="ECO:0000256" key="1">
    <source>
        <dbReference type="ARBA" id="ARBA00004141"/>
    </source>
</evidence>
<dbReference type="Pfam" id="PF01284">
    <property type="entry name" value="MARVEL"/>
    <property type="match status" value="1"/>
</dbReference>
<feature type="transmembrane region" description="Helical" evidence="5">
    <location>
        <begin position="53"/>
        <end position="76"/>
    </location>
</feature>
<evidence type="ECO:0000256" key="4">
    <source>
        <dbReference type="ARBA" id="ARBA00023136"/>
    </source>
</evidence>
<evidence type="ECO:0000313" key="8">
    <source>
        <dbReference type="Proteomes" id="UP000799536"/>
    </source>
</evidence>
<evidence type="ECO:0000313" key="7">
    <source>
        <dbReference type="EMBL" id="KAF2202510.1"/>
    </source>
</evidence>